<dbReference type="PANTHER" id="PTHR12903">
    <property type="entry name" value="MITOCHONDRIAL RIBOSOMAL PROTEIN L24"/>
    <property type="match status" value="1"/>
</dbReference>
<comment type="function">
    <text evidence="5">One of the proteins that surrounds the polypeptide exit tunnel on the outside of the subunit.</text>
</comment>
<comment type="function">
    <text evidence="5">One of two assembly initiator proteins, it binds directly to the 5'-end of the 23S rRNA, where it nucleates assembly of the 50S subunit.</text>
</comment>
<comment type="subunit">
    <text evidence="5">Part of the 50S ribosomal subunit.</text>
</comment>
<dbReference type="InterPro" id="IPR041988">
    <property type="entry name" value="Ribosomal_uL24_KOW"/>
</dbReference>
<dbReference type="GO" id="GO:0006412">
    <property type="term" value="P:translation"/>
    <property type="evidence" value="ECO:0007669"/>
    <property type="project" value="UniProtKB-UniRule"/>
</dbReference>
<dbReference type="NCBIfam" id="TIGR01079">
    <property type="entry name" value="rplX_bact"/>
    <property type="match status" value="1"/>
</dbReference>
<organism evidence="7 8">
    <name type="scientific">Candidatus Saganbacteria bacterium</name>
    <dbReference type="NCBI Taxonomy" id="2575572"/>
    <lineage>
        <taxon>Bacteria</taxon>
        <taxon>Bacillati</taxon>
        <taxon>Saganbacteria</taxon>
    </lineage>
</organism>
<accession>A0A833L153</accession>
<dbReference type="AlphaFoldDB" id="A0A833L153"/>
<dbReference type="GO" id="GO:0019843">
    <property type="term" value="F:rRNA binding"/>
    <property type="evidence" value="ECO:0007669"/>
    <property type="project" value="UniProtKB-UniRule"/>
</dbReference>
<evidence type="ECO:0000313" key="8">
    <source>
        <dbReference type="Proteomes" id="UP000488506"/>
    </source>
</evidence>
<keyword evidence="3 5" id="KW-0687">Ribonucleoprotein</keyword>
<reference evidence="7 8" key="1">
    <citation type="submission" date="2019-12" db="EMBL/GenBank/DDBJ databases">
        <authorList>
            <person name="Wolfe R."/>
            <person name="Danczak R."/>
            <person name="Wilkins M."/>
        </authorList>
    </citation>
    <scope>NUCLEOTIDE SEQUENCE [LARGE SCALE GENOMIC DNA]</scope>
    <source>
        <strain evidence="7">X2_MaxBin.013</strain>
    </source>
</reference>
<evidence type="ECO:0000256" key="3">
    <source>
        <dbReference type="ARBA" id="ARBA00023274"/>
    </source>
</evidence>
<dbReference type="InterPro" id="IPR008991">
    <property type="entry name" value="Translation_prot_SH3-like_sf"/>
</dbReference>
<dbReference type="GO" id="GO:1990904">
    <property type="term" value="C:ribonucleoprotein complex"/>
    <property type="evidence" value="ECO:0007669"/>
    <property type="project" value="UniProtKB-KW"/>
</dbReference>
<dbReference type="InterPro" id="IPR005824">
    <property type="entry name" value="KOW"/>
</dbReference>
<protein>
    <recommendedName>
        <fullName evidence="4 5">Large ribosomal subunit protein uL24</fullName>
    </recommendedName>
</protein>
<keyword evidence="2 5" id="KW-0689">Ribosomal protein</keyword>
<evidence type="ECO:0000313" key="7">
    <source>
        <dbReference type="EMBL" id="KAF0134274.1"/>
    </source>
</evidence>
<dbReference type="Pfam" id="PF00467">
    <property type="entry name" value="KOW"/>
    <property type="match status" value="1"/>
</dbReference>
<keyword evidence="5" id="KW-0699">rRNA-binding</keyword>
<dbReference type="Proteomes" id="UP000488506">
    <property type="component" value="Unassembled WGS sequence"/>
</dbReference>
<dbReference type="GO" id="GO:0003735">
    <property type="term" value="F:structural constituent of ribosome"/>
    <property type="evidence" value="ECO:0007669"/>
    <property type="project" value="InterPro"/>
</dbReference>
<proteinExistence type="inferred from homology"/>
<sequence length="99" mass="10971">MKLKKGDQVVVLSGKDAGKKGKLLKVFPKTQKVLVEGINIKKKHQRPTQKFGGGIIEKQAPMPAAKVQLICPRCSKAARVSRNDGRRFCKKCKEGIDKE</sequence>
<dbReference type="Pfam" id="PF17136">
    <property type="entry name" value="ribosomal_L24"/>
    <property type="match status" value="1"/>
</dbReference>
<dbReference type="GO" id="GO:0005840">
    <property type="term" value="C:ribosome"/>
    <property type="evidence" value="ECO:0007669"/>
    <property type="project" value="UniProtKB-KW"/>
</dbReference>
<evidence type="ECO:0000256" key="5">
    <source>
        <dbReference type="HAMAP-Rule" id="MF_01326"/>
    </source>
</evidence>
<dbReference type="InterPro" id="IPR014722">
    <property type="entry name" value="Rib_uL2_dom2"/>
</dbReference>
<comment type="similarity">
    <text evidence="1 5">Belongs to the universal ribosomal protein uL24 family.</text>
</comment>
<dbReference type="EMBL" id="WPAF01000010">
    <property type="protein sequence ID" value="KAF0134274.1"/>
    <property type="molecule type" value="Genomic_DNA"/>
</dbReference>
<evidence type="ECO:0000256" key="2">
    <source>
        <dbReference type="ARBA" id="ARBA00022980"/>
    </source>
</evidence>
<dbReference type="CDD" id="cd06089">
    <property type="entry name" value="KOW_RPL26"/>
    <property type="match status" value="1"/>
</dbReference>
<comment type="caution">
    <text evidence="7">The sequence shown here is derived from an EMBL/GenBank/DDBJ whole genome shotgun (WGS) entry which is preliminary data.</text>
</comment>
<feature type="domain" description="KOW" evidence="6">
    <location>
        <begin position="2"/>
        <end position="29"/>
    </location>
</feature>
<evidence type="ECO:0000259" key="6">
    <source>
        <dbReference type="SMART" id="SM00739"/>
    </source>
</evidence>
<name>A0A833L153_UNCSA</name>
<dbReference type="Gene3D" id="2.30.30.30">
    <property type="match status" value="1"/>
</dbReference>
<dbReference type="SMART" id="SM00739">
    <property type="entry name" value="KOW"/>
    <property type="match status" value="1"/>
</dbReference>
<dbReference type="SUPFAM" id="SSF50104">
    <property type="entry name" value="Translation proteins SH3-like domain"/>
    <property type="match status" value="1"/>
</dbReference>
<dbReference type="InterPro" id="IPR003256">
    <property type="entry name" value="Ribosomal_uL24"/>
</dbReference>
<gene>
    <name evidence="5" type="primary">rplX</name>
    <name evidence="7" type="ORF">FD145_786</name>
</gene>
<dbReference type="HAMAP" id="MF_01326_B">
    <property type="entry name" value="Ribosomal_uL24_B"/>
    <property type="match status" value="1"/>
</dbReference>
<evidence type="ECO:0000256" key="1">
    <source>
        <dbReference type="ARBA" id="ARBA00010618"/>
    </source>
</evidence>
<evidence type="ECO:0000256" key="4">
    <source>
        <dbReference type="ARBA" id="ARBA00035206"/>
    </source>
</evidence>
<keyword evidence="5" id="KW-0694">RNA-binding</keyword>
<dbReference type="InterPro" id="IPR057264">
    <property type="entry name" value="Ribosomal_uL24_C"/>
</dbReference>